<name>A0ABT7NSI7_9SPHI</name>
<evidence type="ECO:0000313" key="10">
    <source>
        <dbReference type="Proteomes" id="UP001170954"/>
    </source>
</evidence>
<dbReference type="InterPro" id="IPR039426">
    <property type="entry name" value="TonB-dep_rcpt-like"/>
</dbReference>
<dbReference type="Pfam" id="PF13715">
    <property type="entry name" value="CarbopepD_reg_2"/>
    <property type="match status" value="1"/>
</dbReference>
<dbReference type="InterPro" id="IPR036942">
    <property type="entry name" value="Beta-barrel_TonB_sf"/>
</dbReference>
<evidence type="ECO:0000256" key="6">
    <source>
        <dbReference type="ARBA" id="ARBA00023237"/>
    </source>
</evidence>
<keyword evidence="2 7" id="KW-0813">Transport</keyword>
<dbReference type="InterPro" id="IPR023997">
    <property type="entry name" value="TonB-dep_OMP_SusC/RagA_CS"/>
</dbReference>
<reference evidence="9" key="2">
    <citation type="journal article" date="2022" name="Sci. Total Environ.">
        <title>Prevalence, transmission, and molecular epidemiology of tet(X)-positive bacteria among humans, animals, and environmental niches in China: An epidemiological, and genomic-based study.</title>
        <authorList>
            <person name="Dong N."/>
            <person name="Zeng Y."/>
            <person name="Cai C."/>
            <person name="Sun C."/>
            <person name="Lu J."/>
            <person name="Liu C."/>
            <person name="Zhou H."/>
            <person name="Sun Q."/>
            <person name="Shu L."/>
            <person name="Wang H."/>
            <person name="Wang Y."/>
            <person name="Wang S."/>
            <person name="Wu C."/>
            <person name="Chan E.W."/>
            <person name="Chen G."/>
            <person name="Shen Z."/>
            <person name="Chen S."/>
            <person name="Zhang R."/>
        </authorList>
    </citation>
    <scope>NUCLEOTIDE SEQUENCE</scope>
    <source>
        <strain evidence="9">R1692</strain>
    </source>
</reference>
<dbReference type="Gene3D" id="2.60.40.1120">
    <property type="entry name" value="Carboxypeptidase-like, regulatory domain"/>
    <property type="match status" value="1"/>
</dbReference>
<dbReference type="PROSITE" id="PS52016">
    <property type="entry name" value="TONB_DEPENDENT_REC_3"/>
    <property type="match status" value="1"/>
</dbReference>
<reference evidence="9" key="1">
    <citation type="submission" date="2020-06" db="EMBL/GenBank/DDBJ databases">
        <authorList>
            <person name="Dong N."/>
        </authorList>
    </citation>
    <scope>NUCLEOTIDE SEQUENCE</scope>
    <source>
        <strain evidence="9">R1692</strain>
    </source>
</reference>
<evidence type="ECO:0000256" key="7">
    <source>
        <dbReference type="PROSITE-ProRule" id="PRU01360"/>
    </source>
</evidence>
<dbReference type="NCBIfam" id="TIGR04057">
    <property type="entry name" value="SusC_RagA_signa"/>
    <property type="match status" value="1"/>
</dbReference>
<evidence type="ECO:0000259" key="8">
    <source>
        <dbReference type="Pfam" id="PF07715"/>
    </source>
</evidence>
<dbReference type="Gene3D" id="2.170.130.10">
    <property type="entry name" value="TonB-dependent receptor, plug domain"/>
    <property type="match status" value="1"/>
</dbReference>
<evidence type="ECO:0000256" key="4">
    <source>
        <dbReference type="ARBA" id="ARBA00022692"/>
    </source>
</evidence>
<dbReference type="EMBL" id="JACAGK010000071">
    <property type="protein sequence ID" value="MDM1050105.1"/>
    <property type="molecule type" value="Genomic_DNA"/>
</dbReference>
<keyword evidence="3 7" id="KW-1134">Transmembrane beta strand</keyword>
<dbReference type="Pfam" id="PF07715">
    <property type="entry name" value="Plug"/>
    <property type="match status" value="1"/>
</dbReference>
<keyword evidence="10" id="KW-1185">Reference proteome</keyword>
<keyword evidence="5 7" id="KW-0472">Membrane</keyword>
<keyword evidence="9" id="KW-0675">Receptor</keyword>
<sequence length="1042" mass="117083">MMRSCIHLSRSCCIIIGLIFLVQLSYAQALRTIQGVVRLQDGTAAANVSVSIKNSQQGTSTNEAGEFRLQASNAAVLQFRLLGYQTQEVTVGTQSTINVVLVENQENLDEVVVVGYGTQKKVNLSGAVSQVAGEELVDRPNVNLTSALQGVLPGVAVTRSSGNPGDEGSGIRVRGFSSANSMSALVLVDGIEMDLNLINPDDVESISVLKDASASAIYGARAAGGVILVTTKKGKAGKPVVNYNNYYGVNIAARRPERLNSWDEQLLIDEARLNATGNPEFSEEQREWLMNPNFSYRPNPTQDRWEYFGNNNWIKEGMNKYSDMHNHNLSLGGGGEKVTYNVSGGYYNRSGVLRYGPDDNSRYTLRTNLSAEVNKYVQLDIAANYVGSEVNQNAYGTQQIINRMYRSRTRQSLYVPAEDITGQPFNGDLQINPIDIQQNGGLYRRLYESFTGRANLKIKNIVEGLTIDITGSRNQDYYNMQRDRRTIIWYGRSTNTIRSKVNDPNSTERAKNRGFLNNLQAVATYNFKVAEDHNFTLLAGTSFEEYRKDELVAGAQSLITNDFYSLNYGNSATKTNGDDIQTWAMGSYFGRLNYNYKERYLLEASFRYDGSSRLAPENRWELFPSFSAAWRLDQEEFMKDQTFFDLLKVRASWGQLGNGASLGLYDYIPLLSSGLRESASDNPSLVFNDVREQYLFQKQLASPQKTWEVVQQSNIGIDFAILKNRLSFTGDYYVKRNKNMLAALNLPSIIGIDVPFFNVGELKSWGWEFDIKWKDKINDFRYSLGFNLSDNQNELVRFDGRNIINEGVVDLLEGYPMNTVWGYKTDGYFQTKEEYDAYKAQVNTPFFPNNAGAGDVKYLDVNGDGVISAGEGTPNSPGDLVNYGTSNGRYFYGFNLGFQYKGFDFSAMLQGVAKRVFVISTETLSPMLGTADLPWTIHMDRWSPENPDATFPRMYQTSSHNYRPSDKWIQNGAYLRLKNVQLGYTLPLKTQAIRKLRVFFSGQDLWETTKVMEVFDPEVPNNVGATTYPFFRTVSFGLNLTL</sequence>
<dbReference type="InterPro" id="IPR037066">
    <property type="entry name" value="Plug_dom_sf"/>
</dbReference>
<evidence type="ECO:0000256" key="5">
    <source>
        <dbReference type="ARBA" id="ARBA00023136"/>
    </source>
</evidence>
<feature type="domain" description="TonB-dependent receptor plug" evidence="8">
    <location>
        <begin position="121"/>
        <end position="226"/>
    </location>
</feature>
<dbReference type="InterPro" id="IPR012910">
    <property type="entry name" value="Plug_dom"/>
</dbReference>
<evidence type="ECO:0000256" key="2">
    <source>
        <dbReference type="ARBA" id="ARBA00022448"/>
    </source>
</evidence>
<comment type="caution">
    <text evidence="9">The sequence shown here is derived from an EMBL/GenBank/DDBJ whole genome shotgun (WGS) entry which is preliminary data.</text>
</comment>
<keyword evidence="6 7" id="KW-0998">Cell outer membrane</keyword>
<protein>
    <submittedName>
        <fullName evidence="9">TonB-dependent receptor</fullName>
    </submittedName>
</protein>
<gene>
    <name evidence="9" type="ORF">HX018_17850</name>
</gene>
<dbReference type="Proteomes" id="UP001170954">
    <property type="component" value="Unassembled WGS sequence"/>
</dbReference>
<dbReference type="SUPFAM" id="SSF49464">
    <property type="entry name" value="Carboxypeptidase regulatory domain-like"/>
    <property type="match status" value="1"/>
</dbReference>
<keyword evidence="4 7" id="KW-0812">Transmembrane</keyword>
<evidence type="ECO:0000256" key="3">
    <source>
        <dbReference type="ARBA" id="ARBA00022452"/>
    </source>
</evidence>
<accession>A0ABT7NSI7</accession>
<dbReference type="NCBIfam" id="TIGR04056">
    <property type="entry name" value="OMP_RagA_SusC"/>
    <property type="match status" value="1"/>
</dbReference>
<dbReference type="SUPFAM" id="SSF56935">
    <property type="entry name" value="Porins"/>
    <property type="match status" value="1"/>
</dbReference>
<evidence type="ECO:0000313" key="9">
    <source>
        <dbReference type="EMBL" id="MDM1050105.1"/>
    </source>
</evidence>
<dbReference type="InterPro" id="IPR023996">
    <property type="entry name" value="TonB-dep_OMP_SusC/RagA"/>
</dbReference>
<comment type="similarity">
    <text evidence="7">Belongs to the TonB-dependent receptor family.</text>
</comment>
<dbReference type="Gene3D" id="2.40.170.20">
    <property type="entry name" value="TonB-dependent receptor, beta-barrel domain"/>
    <property type="match status" value="1"/>
</dbReference>
<comment type="subcellular location">
    <subcellularLocation>
        <location evidence="1 7">Cell outer membrane</location>
        <topology evidence="1 7">Multi-pass membrane protein</topology>
    </subcellularLocation>
</comment>
<evidence type="ECO:0000256" key="1">
    <source>
        <dbReference type="ARBA" id="ARBA00004571"/>
    </source>
</evidence>
<dbReference type="RefSeq" id="WP_286652266.1">
    <property type="nucleotide sequence ID" value="NZ_JACAGK010000071.1"/>
</dbReference>
<organism evidence="9 10">
    <name type="scientific">Sphingobacterium hotanense</name>
    <dbReference type="NCBI Taxonomy" id="649196"/>
    <lineage>
        <taxon>Bacteria</taxon>
        <taxon>Pseudomonadati</taxon>
        <taxon>Bacteroidota</taxon>
        <taxon>Sphingobacteriia</taxon>
        <taxon>Sphingobacteriales</taxon>
        <taxon>Sphingobacteriaceae</taxon>
        <taxon>Sphingobacterium</taxon>
    </lineage>
</organism>
<proteinExistence type="inferred from homology"/>
<dbReference type="InterPro" id="IPR008969">
    <property type="entry name" value="CarboxyPept-like_regulatory"/>
</dbReference>